<feature type="non-terminal residue" evidence="2">
    <location>
        <position position="1"/>
    </location>
</feature>
<keyword evidence="2" id="KW-0418">Kinase</keyword>
<evidence type="ECO:0000313" key="3">
    <source>
        <dbReference type="Proteomes" id="UP001268610"/>
    </source>
</evidence>
<dbReference type="InterPro" id="IPR010737">
    <property type="entry name" value="4-carb_acid_sugar_kinase_N"/>
</dbReference>
<name>A0AAJ2H3P8_9HYPH</name>
<dbReference type="GO" id="GO:0016301">
    <property type="term" value="F:kinase activity"/>
    <property type="evidence" value="ECO:0007669"/>
    <property type="project" value="UniProtKB-KW"/>
</dbReference>
<dbReference type="InterPro" id="IPR037051">
    <property type="entry name" value="4-carb_acid_sugar_kinase_N_sf"/>
</dbReference>
<feature type="non-terminal residue" evidence="2">
    <location>
        <position position="167"/>
    </location>
</feature>
<dbReference type="Gene3D" id="3.40.50.10840">
    <property type="entry name" value="Putative sugar-binding, N-terminal domain"/>
    <property type="match status" value="1"/>
</dbReference>
<dbReference type="EMBL" id="JAVLSF010000500">
    <property type="protein sequence ID" value="MDR9778133.1"/>
    <property type="molecule type" value="Genomic_DNA"/>
</dbReference>
<dbReference type="Proteomes" id="UP001268610">
    <property type="component" value="Unassembled WGS sequence"/>
</dbReference>
<evidence type="ECO:0000313" key="2">
    <source>
        <dbReference type="EMBL" id="MDR9778133.1"/>
    </source>
</evidence>
<dbReference type="RefSeq" id="WP_310866256.1">
    <property type="nucleotide sequence ID" value="NZ_JAVLSF010000500.1"/>
</dbReference>
<comment type="caution">
    <text evidence="2">The sequence shown here is derived from an EMBL/GenBank/DDBJ whole genome shotgun (WGS) entry which is preliminary data.</text>
</comment>
<dbReference type="SUPFAM" id="SSF142764">
    <property type="entry name" value="YgbK-like"/>
    <property type="match status" value="1"/>
</dbReference>
<accession>A0AAJ2H3P8</accession>
<dbReference type="Pfam" id="PF07005">
    <property type="entry name" value="SBD_N"/>
    <property type="match status" value="1"/>
</dbReference>
<evidence type="ECO:0000259" key="1">
    <source>
        <dbReference type="Pfam" id="PF07005"/>
    </source>
</evidence>
<sequence length="167" mass="17508">YATVDGEAIEVGATDFARDATFGYTSSDLAAFLAERSGGNIREADVLRVTLEDIRTGGVDAVVGILGAARDAQWAVIDATEYTDMEVVAQAVARLEQQGRTILTRCAPSFVRPLAGQSGARVLADEDIPVGGADRLPHGLVVVGSHVGLTTQQLAVVQERSGLVEVE</sequence>
<dbReference type="AlphaFoldDB" id="A0AAJ2H3P8"/>
<keyword evidence="2" id="KW-0808">Transferase</keyword>
<organism evidence="2 3">
    <name type="scientific">Rhizobium hidalgonense</name>
    <dbReference type="NCBI Taxonomy" id="1538159"/>
    <lineage>
        <taxon>Bacteria</taxon>
        <taxon>Pseudomonadati</taxon>
        <taxon>Pseudomonadota</taxon>
        <taxon>Alphaproteobacteria</taxon>
        <taxon>Hyphomicrobiales</taxon>
        <taxon>Rhizobiaceae</taxon>
        <taxon>Rhizobium/Agrobacterium group</taxon>
        <taxon>Rhizobium</taxon>
    </lineage>
</organism>
<reference evidence="2" key="1">
    <citation type="submission" date="2023-04" db="EMBL/GenBank/DDBJ databases">
        <title>Genomic characterization of faba bean (Vicia faba) microsymbionts in Mexican soils.</title>
        <authorList>
            <person name="Rivera Orduna F.N."/>
            <person name="Guevara-Luna J."/>
            <person name="Yan J."/>
            <person name="Arroyo-Herrera I."/>
            <person name="Li Y."/>
            <person name="Vasquez-Murrieta M.S."/>
            <person name="Wang E.T."/>
        </authorList>
    </citation>
    <scope>NUCLEOTIDE SEQUENCE</scope>
    <source>
        <strain evidence="2">CH26</strain>
    </source>
</reference>
<protein>
    <submittedName>
        <fullName evidence="2">Four-carbon acid sugar kinase family protein</fullName>
    </submittedName>
</protein>
<proteinExistence type="predicted"/>
<gene>
    <name evidence="2" type="ORF">RJJ65_36980</name>
</gene>
<feature type="domain" description="Four-carbon acid sugar kinase N-terminal" evidence="1">
    <location>
        <begin position="11"/>
        <end position="113"/>
    </location>
</feature>